<gene>
    <name evidence="1" type="ORF">HNR71_002322</name>
    <name evidence="2" type="ORF">HPO96_35020</name>
</gene>
<accession>A0A7Y4L6W2</accession>
<dbReference type="EMBL" id="JACHKF010000001">
    <property type="protein sequence ID" value="MBB6566685.1"/>
    <property type="molecule type" value="Genomic_DNA"/>
</dbReference>
<evidence type="ECO:0000313" key="4">
    <source>
        <dbReference type="Proteomes" id="UP000553957"/>
    </source>
</evidence>
<dbReference type="Proteomes" id="UP000553957">
    <property type="component" value="Unassembled WGS sequence"/>
</dbReference>
<dbReference type="EMBL" id="JABJRC010000013">
    <property type="protein sequence ID" value="NOL45473.1"/>
    <property type="molecule type" value="Genomic_DNA"/>
</dbReference>
<protein>
    <submittedName>
        <fullName evidence="2">Uncharacterized protein</fullName>
    </submittedName>
</protein>
<evidence type="ECO:0000313" key="1">
    <source>
        <dbReference type="EMBL" id="MBB6566685.1"/>
    </source>
</evidence>
<comment type="caution">
    <text evidence="2">The sequence shown here is derived from an EMBL/GenBank/DDBJ whole genome shotgun (WGS) entry which is preliminary data.</text>
</comment>
<evidence type="ECO:0000313" key="2">
    <source>
        <dbReference type="EMBL" id="NOL45473.1"/>
    </source>
</evidence>
<organism evidence="2 3">
    <name type="scientific">Kribbella sandramycini</name>
    <dbReference type="NCBI Taxonomy" id="60450"/>
    <lineage>
        <taxon>Bacteria</taxon>
        <taxon>Bacillati</taxon>
        <taxon>Actinomycetota</taxon>
        <taxon>Actinomycetes</taxon>
        <taxon>Propionibacteriales</taxon>
        <taxon>Kribbellaceae</taxon>
        <taxon>Kribbella</taxon>
    </lineage>
</organism>
<dbReference type="AlphaFoldDB" id="A0A7Y4L6W2"/>
<dbReference type="Proteomes" id="UP000534306">
    <property type="component" value="Unassembled WGS sequence"/>
</dbReference>
<reference evidence="1 4" key="2">
    <citation type="submission" date="2020-08" db="EMBL/GenBank/DDBJ databases">
        <title>Sequencing the genomes of 1000 actinobacteria strains.</title>
        <authorList>
            <person name="Klenk H.-P."/>
        </authorList>
    </citation>
    <scope>NUCLEOTIDE SEQUENCE [LARGE SCALE GENOMIC DNA]</scope>
    <source>
        <strain evidence="1 4">DSM 15626</strain>
    </source>
</reference>
<name>A0A7Y4L6W2_9ACTN</name>
<sequence>MDEQLKSDFVRRARGRGGDEAMVICTLEEFFTGNDDPASIIPNLGPELDVATVRTGLERLRQHPSVHEVFLQLDHLEWDEYPEGEWPYSNEVGVVTTLSLAEVDDLTRELQTDCANGPYPTWDGAEGAPALPPGYHFVSVSWG</sequence>
<dbReference type="RefSeq" id="WP_171678771.1">
    <property type="nucleotide sequence ID" value="NZ_BAAAGT010000004.1"/>
</dbReference>
<proteinExistence type="predicted"/>
<evidence type="ECO:0000313" key="3">
    <source>
        <dbReference type="Proteomes" id="UP000534306"/>
    </source>
</evidence>
<keyword evidence="3" id="KW-1185">Reference proteome</keyword>
<reference evidence="2 3" key="1">
    <citation type="submission" date="2020-05" db="EMBL/GenBank/DDBJ databases">
        <title>Genome sequence of Kribbella sandramycini ATCC 39419.</title>
        <authorList>
            <person name="Maclea K.S."/>
            <person name="Fair J.L."/>
        </authorList>
    </citation>
    <scope>NUCLEOTIDE SEQUENCE [LARGE SCALE GENOMIC DNA]</scope>
    <source>
        <strain evidence="2 3">ATCC 39419</strain>
    </source>
</reference>